<dbReference type="GO" id="GO:0005524">
    <property type="term" value="F:ATP binding"/>
    <property type="evidence" value="ECO:0007669"/>
    <property type="project" value="UniProtKB-KW"/>
</dbReference>
<gene>
    <name evidence="5" type="ORF">QPX42_01925</name>
</gene>
<proteinExistence type="predicted"/>
<dbReference type="Proteomes" id="UP001224412">
    <property type="component" value="Unassembled WGS sequence"/>
</dbReference>
<name>A0AAP4BP82_9CORY</name>
<dbReference type="SUPFAM" id="SSF50891">
    <property type="entry name" value="Cyclophilin-like"/>
    <property type="match status" value="1"/>
</dbReference>
<dbReference type="InterPro" id="IPR029000">
    <property type="entry name" value="Cyclophilin-like_dom_sf"/>
</dbReference>
<evidence type="ECO:0000313" key="6">
    <source>
        <dbReference type="Proteomes" id="UP001224412"/>
    </source>
</evidence>
<keyword evidence="3" id="KW-0067">ATP-binding</keyword>
<reference evidence="5" key="1">
    <citation type="submission" date="2023-05" db="EMBL/GenBank/DDBJ databases">
        <title>Metabolic capabilities are highly conserved among human nasal-associated Corynebacterium species in pangenomic analyses.</title>
        <authorList>
            <person name="Tran T.H."/>
            <person name="Roberts A.Q."/>
            <person name="Escapa I.F."/>
            <person name="Gao W."/>
            <person name="Conlan S."/>
            <person name="Kong H."/>
            <person name="Segre J.A."/>
            <person name="Kelly M.S."/>
            <person name="Lemon K.P."/>
        </authorList>
    </citation>
    <scope>NUCLEOTIDE SEQUENCE</scope>
    <source>
        <strain evidence="5">KPL2773</strain>
    </source>
</reference>
<protein>
    <submittedName>
        <fullName evidence="5">Biotin-dependent carboxyltransferase family protein</fullName>
    </submittedName>
</protein>
<feature type="domain" description="Carboxyltransferase" evidence="4">
    <location>
        <begin position="23"/>
        <end position="285"/>
    </location>
</feature>
<evidence type="ECO:0000256" key="3">
    <source>
        <dbReference type="ARBA" id="ARBA00022840"/>
    </source>
</evidence>
<dbReference type="InterPro" id="IPR052708">
    <property type="entry name" value="PxpC"/>
</dbReference>
<sequence>MLKVLETGPQATFQDLGRAGYSGLGVSPSGAFDRGAARRANRMLGNDENSAVIEILFGGFEVVAEKPVRIVFTGTDADVFVDKRRMRTNTVLDIQKGQTVRLEIGTGLRAYLGISGGFAVEPVLGSVATDMLSGIGPDPITSGTSLPTNAKNPTVELPRIKHLPTQFVPKSHEVLDIVLGPRQDWFAETAELFNQTFQISSDSDRIGVNLIASRPLQRAYDGELASEGAMRGALQIPPSGHPVAFGADHPITGGYPVIGVLTSESVDKMAQLSPGTIVTFRAANCTN</sequence>
<dbReference type="Pfam" id="PF02626">
    <property type="entry name" value="CT_A_B"/>
    <property type="match status" value="1"/>
</dbReference>
<dbReference type="SMART" id="SM00797">
    <property type="entry name" value="AHS2"/>
    <property type="match status" value="1"/>
</dbReference>
<comment type="caution">
    <text evidence="5">The sequence shown here is derived from an EMBL/GenBank/DDBJ whole genome shotgun (WGS) entry which is preliminary data.</text>
</comment>
<dbReference type="Gene3D" id="2.40.100.10">
    <property type="entry name" value="Cyclophilin-like"/>
    <property type="match status" value="1"/>
</dbReference>
<dbReference type="GeneID" id="42781275"/>
<keyword evidence="1" id="KW-0547">Nucleotide-binding</keyword>
<evidence type="ECO:0000256" key="2">
    <source>
        <dbReference type="ARBA" id="ARBA00022801"/>
    </source>
</evidence>
<dbReference type="PANTHER" id="PTHR43309:SF3">
    <property type="entry name" value="5-OXOPROLINASE SUBUNIT C"/>
    <property type="match status" value="1"/>
</dbReference>
<dbReference type="EMBL" id="JASNVH010000002">
    <property type="protein sequence ID" value="MDK4306317.1"/>
    <property type="molecule type" value="Genomic_DNA"/>
</dbReference>
<dbReference type="NCBIfam" id="TIGR00724">
    <property type="entry name" value="urea_amlyse_rel"/>
    <property type="match status" value="1"/>
</dbReference>
<evidence type="ECO:0000256" key="1">
    <source>
        <dbReference type="ARBA" id="ARBA00022741"/>
    </source>
</evidence>
<evidence type="ECO:0000259" key="4">
    <source>
        <dbReference type="SMART" id="SM00797"/>
    </source>
</evidence>
<dbReference type="PANTHER" id="PTHR43309">
    <property type="entry name" value="5-OXOPROLINASE SUBUNIT C"/>
    <property type="match status" value="1"/>
</dbReference>
<accession>A0AAP4BP82</accession>
<dbReference type="GO" id="GO:0016787">
    <property type="term" value="F:hydrolase activity"/>
    <property type="evidence" value="ECO:0007669"/>
    <property type="project" value="UniProtKB-KW"/>
</dbReference>
<keyword evidence="2" id="KW-0378">Hydrolase</keyword>
<dbReference type="InterPro" id="IPR003778">
    <property type="entry name" value="CT_A_B"/>
</dbReference>
<organism evidence="5 6">
    <name type="scientific">Corynebacterium pseudodiphtheriticum</name>
    <dbReference type="NCBI Taxonomy" id="37637"/>
    <lineage>
        <taxon>Bacteria</taxon>
        <taxon>Bacillati</taxon>
        <taxon>Actinomycetota</taxon>
        <taxon>Actinomycetes</taxon>
        <taxon>Mycobacteriales</taxon>
        <taxon>Corynebacteriaceae</taxon>
        <taxon>Corynebacterium</taxon>
    </lineage>
</organism>
<evidence type="ECO:0000313" key="5">
    <source>
        <dbReference type="EMBL" id="MDK4306317.1"/>
    </source>
</evidence>
<dbReference type="AlphaFoldDB" id="A0AAP4BP82"/>
<dbReference type="RefSeq" id="WP_027017696.1">
    <property type="nucleotide sequence ID" value="NZ_JAQPSQ010000006.1"/>
</dbReference>